<accession>A0A291QS07</accession>
<dbReference type="EMBL" id="CP023777">
    <property type="protein sequence ID" value="ATL46672.1"/>
    <property type="molecule type" value="Genomic_DNA"/>
</dbReference>
<dbReference type="GO" id="GO:0016798">
    <property type="term" value="F:hydrolase activity, acting on glycosyl bonds"/>
    <property type="evidence" value="ECO:0007669"/>
    <property type="project" value="UniProtKB-KW"/>
</dbReference>
<organism evidence="4 5">
    <name type="scientific">Chitinophaga caeni</name>
    <dbReference type="NCBI Taxonomy" id="2029983"/>
    <lineage>
        <taxon>Bacteria</taxon>
        <taxon>Pseudomonadati</taxon>
        <taxon>Bacteroidota</taxon>
        <taxon>Chitinophagia</taxon>
        <taxon>Chitinophagales</taxon>
        <taxon>Chitinophagaceae</taxon>
        <taxon>Chitinophaga</taxon>
    </lineage>
</organism>
<sequence length="288" mass="31760">MKQFFIASLFLFTSSMISMAQERIELHPGAKMKIGGAQAIQDAPYFEYFRSQSKDRKTAAVLICPGGAYTNLAVNHEGKDVALFFNEHGYDAFVLHYRLNDGQQSGSTYPAQWDDATTALRYIKQHAASWQIDPSKVGILGFSAGGHLASSVATIIDNGDGSADKPSTRPAFAVLVYPVISLNTNFKHAYSAEMLLGKDYSKQMADSLSTNLRISDQTPPTFLVHSTDDKTVPVENSWFFYQGLKQHGISASLHIFDHGGHGYGMAPKDKVLNAWPKLCIDWLEEQGL</sequence>
<keyword evidence="5" id="KW-1185">Reference proteome</keyword>
<dbReference type="PANTHER" id="PTHR48081">
    <property type="entry name" value="AB HYDROLASE SUPERFAMILY PROTEIN C4A8.06C"/>
    <property type="match status" value="1"/>
</dbReference>
<dbReference type="RefSeq" id="WP_098193060.1">
    <property type="nucleotide sequence ID" value="NZ_CP023777.1"/>
</dbReference>
<dbReference type="GO" id="GO:0045493">
    <property type="term" value="P:xylan catabolic process"/>
    <property type="evidence" value="ECO:0007669"/>
    <property type="project" value="UniProtKB-KW"/>
</dbReference>
<evidence type="ECO:0000313" key="5">
    <source>
        <dbReference type="Proteomes" id="UP000220133"/>
    </source>
</evidence>
<dbReference type="Proteomes" id="UP000220133">
    <property type="component" value="Chromosome"/>
</dbReference>
<dbReference type="Gene3D" id="3.40.50.1820">
    <property type="entry name" value="alpha/beta hydrolase"/>
    <property type="match status" value="1"/>
</dbReference>
<keyword evidence="2" id="KW-0732">Signal</keyword>
<dbReference type="PANTHER" id="PTHR48081:SF6">
    <property type="entry name" value="PEPTIDASE S9 PROLYL OLIGOPEPTIDASE CATALYTIC DOMAIN-CONTAINING PROTEIN"/>
    <property type="match status" value="1"/>
</dbReference>
<dbReference type="KEGG" id="cbae:COR50_05455"/>
<feature type="signal peptide" evidence="2">
    <location>
        <begin position="1"/>
        <end position="20"/>
    </location>
</feature>
<evidence type="ECO:0000313" key="4">
    <source>
        <dbReference type="EMBL" id="ATL46672.1"/>
    </source>
</evidence>
<feature type="domain" description="BD-FAE-like" evidence="3">
    <location>
        <begin position="52"/>
        <end position="242"/>
    </location>
</feature>
<proteinExistence type="predicted"/>
<keyword evidence="4" id="KW-0624">Polysaccharide degradation</keyword>
<protein>
    <submittedName>
        <fullName evidence="4">1,4-beta-xylanase</fullName>
    </submittedName>
</protein>
<keyword evidence="4" id="KW-0858">Xylan degradation</keyword>
<dbReference type="InterPro" id="IPR029058">
    <property type="entry name" value="AB_hydrolase_fold"/>
</dbReference>
<evidence type="ECO:0000256" key="2">
    <source>
        <dbReference type="SAM" id="SignalP"/>
    </source>
</evidence>
<dbReference type="Pfam" id="PF20434">
    <property type="entry name" value="BD-FAE"/>
    <property type="match status" value="1"/>
</dbReference>
<dbReference type="OrthoDB" id="9794725at2"/>
<dbReference type="SUPFAM" id="SSF53474">
    <property type="entry name" value="alpha/beta-Hydrolases"/>
    <property type="match status" value="1"/>
</dbReference>
<keyword evidence="1 4" id="KW-0378">Hydrolase</keyword>
<name>A0A291QS07_9BACT</name>
<dbReference type="InterPro" id="IPR050300">
    <property type="entry name" value="GDXG_lipolytic_enzyme"/>
</dbReference>
<evidence type="ECO:0000256" key="1">
    <source>
        <dbReference type="ARBA" id="ARBA00022801"/>
    </source>
</evidence>
<gene>
    <name evidence="4" type="ORF">COR50_05455</name>
</gene>
<feature type="chain" id="PRO_5011973846" evidence="2">
    <location>
        <begin position="21"/>
        <end position="288"/>
    </location>
</feature>
<evidence type="ECO:0000259" key="3">
    <source>
        <dbReference type="Pfam" id="PF20434"/>
    </source>
</evidence>
<reference evidence="4 5" key="1">
    <citation type="submission" date="2017-10" db="EMBL/GenBank/DDBJ databases">
        <title>Paenichitinophaga pekingensis gen. nov., sp. nov., isolated from activated sludge.</title>
        <authorList>
            <person name="Jin D."/>
            <person name="Kong X."/>
            <person name="Deng Y."/>
            <person name="Bai Z."/>
        </authorList>
    </citation>
    <scope>NUCLEOTIDE SEQUENCE [LARGE SCALE GENOMIC DNA]</scope>
    <source>
        <strain evidence="4 5">13</strain>
    </source>
</reference>
<keyword evidence="4" id="KW-0326">Glycosidase</keyword>
<keyword evidence="4" id="KW-0119">Carbohydrate metabolism</keyword>
<dbReference type="InterPro" id="IPR049492">
    <property type="entry name" value="BD-FAE-like_dom"/>
</dbReference>
<dbReference type="AlphaFoldDB" id="A0A291QS07"/>